<dbReference type="Proteomes" id="UP001107960">
    <property type="component" value="Unassembled WGS sequence"/>
</dbReference>
<dbReference type="Proteomes" id="UP000603715">
    <property type="component" value="Unassembled WGS sequence"/>
</dbReference>
<dbReference type="AlphaFoldDB" id="A0A9Q3US73"/>
<proteinExistence type="predicted"/>
<reference evidence="1" key="3">
    <citation type="submission" date="2024-05" db="EMBL/GenBank/DDBJ databases">
        <title>Description of novel Chryseobacterium sp. strain C-2.</title>
        <authorList>
            <person name="Saticioglu I.B."/>
        </authorList>
    </citation>
    <scope>NUCLEOTIDE SEQUENCE</scope>
    <source>
        <strain evidence="1">C-2</strain>
    </source>
</reference>
<dbReference type="EMBL" id="JAJJML010000001">
    <property type="protein sequence ID" value="MCC9033647.1"/>
    <property type="molecule type" value="Genomic_DNA"/>
</dbReference>
<evidence type="ECO:0000313" key="4">
    <source>
        <dbReference type="Proteomes" id="UP001107960"/>
    </source>
</evidence>
<comment type="caution">
    <text evidence="2">The sequence shown here is derived from an EMBL/GenBank/DDBJ whole genome shotgun (WGS) entry which is preliminary data.</text>
</comment>
<dbReference type="RefSeq" id="WP_191179325.1">
    <property type="nucleotide sequence ID" value="NZ_JACXXP010000008.1"/>
</dbReference>
<organism evidence="2 4">
    <name type="scientific">Chryseobacterium muglaense</name>
    <dbReference type="NCBI Taxonomy" id="2893752"/>
    <lineage>
        <taxon>Bacteria</taxon>
        <taxon>Pseudomonadati</taxon>
        <taxon>Bacteroidota</taxon>
        <taxon>Flavobacteriia</taxon>
        <taxon>Flavobacteriales</taxon>
        <taxon>Weeksellaceae</taxon>
        <taxon>Chryseobacterium group</taxon>
        <taxon>Chryseobacterium</taxon>
    </lineage>
</organism>
<dbReference type="EMBL" id="JACXXP010000008">
    <property type="protein sequence ID" value="MBD3904793.1"/>
    <property type="molecule type" value="Genomic_DNA"/>
</dbReference>
<reference evidence="2" key="1">
    <citation type="submission" date="2021-11" db="EMBL/GenBank/DDBJ databases">
        <title>Description of novel Chryseobacterium species.</title>
        <authorList>
            <person name="Saticioglu I.B."/>
            <person name="Ay H."/>
            <person name="Altun S."/>
            <person name="Duman M."/>
        </authorList>
    </citation>
    <scope>NUCLEOTIDE SEQUENCE</scope>
    <source>
        <strain evidence="2">C-39</strain>
    </source>
</reference>
<sequence length="226" mass="26254">MNQELISEGKCVFCEELLEKSKINTHLKKHLKDFLKQEPLGTSFLLQIFTYPNYKKSPYFIYLLVDGEAKMKDIDGFLKDIWLDCCGHMSEFEGRIAKSRKLVDILEKGMDVGYEYDFGSTTYLQIKVVEEFSYKSPQKIYLLSRNEPLKLMCHTCKEQPASVMCSVEQWEDQEHMFCDECATKHEEVCEDFADYAALPIVNSPRMGECGYEGGYIDKERDGIFVM</sequence>
<accession>A0A9Q3US73</accession>
<keyword evidence="3" id="KW-1185">Reference proteome</keyword>
<evidence type="ECO:0000313" key="1">
    <source>
        <dbReference type="EMBL" id="MBD3904793.1"/>
    </source>
</evidence>
<reference evidence="3" key="2">
    <citation type="submission" date="2023-07" db="EMBL/GenBank/DDBJ databases">
        <title>Description of novel Chryseobacterium sp. strain C-2.</title>
        <authorList>
            <person name="Saticioglu I.B."/>
        </authorList>
    </citation>
    <scope>NUCLEOTIDE SEQUENCE [LARGE SCALE GENOMIC DNA]</scope>
    <source>
        <strain evidence="3">C-2</strain>
    </source>
</reference>
<dbReference type="SUPFAM" id="SSF159941">
    <property type="entry name" value="MM3350-like"/>
    <property type="match status" value="1"/>
</dbReference>
<name>A0A9Q3US73_9FLAO</name>
<dbReference type="InterPro" id="IPR024047">
    <property type="entry name" value="MM3350-like_sf"/>
</dbReference>
<evidence type="ECO:0000313" key="3">
    <source>
        <dbReference type="Proteomes" id="UP000603715"/>
    </source>
</evidence>
<evidence type="ECO:0000313" key="2">
    <source>
        <dbReference type="EMBL" id="MCC9033647.1"/>
    </source>
</evidence>
<protein>
    <submittedName>
        <fullName evidence="2">Uncharacterized protein</fullName>
    </submittedName>
</protein>
<gene>
    <name evidence="1" type="ORF">IEW27_09325</name>
    <name evidence="2" type="ORF">LNP80_05160</name>
</gene>